<gene>
    <name evidence="3" type="ORF">AKAME5_001348200</name>
</gene>
<dbReference type="Proteomes" id="UP001279410">
    <property type="component" value="Unassembled WGS sequence"/>
</dbReference>
<evidence type="ECO:0000256" key="1">
    <source>
        <dbReference type="SAM" id="Coils"/>
    </source>
</evidence>
<dbReference type="EMBL" id="BRZM01000047">
    <property type="protein sequence ID" value="GLD61694.1"/>
    <property type="molecule type" value="Genomic_DNA"/>
</dbReference>
<protein>
    <submittedName>
        <fullName evidence="3">Golgin subfamily A member 6-like protein 3</fullName>
    </submittedName>
</protein>
<keyword evidence="1" id="KW-0175">Coiled coil</keyword>
<dbReference type="GO" id="GO:0007166">
    <property type="term" value="P:cell surface receptor signaling pathway"/>
    <property type="evidence" value="ECO:0007669"/>
    <property type="project" value="InterPro"/>
</dbReference>
<dbReference type="InterPro" id="IPR059179">
    <property type="entry name" value="MLKL-like_MCAfunc"/>
</dbReference>
<name>A0AAD3R927_LATJO</name>
<dbReference type="AlphaFoldDB" id="A0AAD3R927"/>
<dbReference type="Pfam" id="PF22215">
    <property type="entry name" value="MLKL_N"/>
    <property type="match status" value="1"/>
</dbReference>
<organism evidence="3 4">
    <name type="scientific">Lates japonicus</name>
    <name type="common">Japanese lates</name>
    <dbReference type="NCBI Taxonomy" id="270547"/>
    <lineage>
        <taxon>Eukaryota</taxon>
        <taxon>Metazoa</taxon>
        <taxon>Chordata</taxon>
        <taxon>Craniata</taxon>
        <taxon>Vertebrata</taxon>
        <taxon>Euteleostomi</taxon>
        <taxon>Actinopterygii</taxon>
        <taxon>Neopterygii</taxon>
        <taxon>Teleostei</taxon>
        <taxon>Neoteleostei</taxon>
        <taxon>Acanthomorphata</taxon>
        <taxon>Carangaria</taxon>
        <taxon>Carangaria incertae sedis</taxon>
        <taxon>Centropomidae</taxon>
        <taxon>Lates</taxon>
    </lineage>
</organism>
<reference evidence="3" key="1">
    <citation type="submission" date="2022-08" db="EMBL/GenBank/DDBJ databases">
        <title>Genome sequencing of akame (Lates japonicus).</title>
        <authorList>
            <person name="Hashiguchi Y."/>
            <person name="Takahashi H."/>
        </authorList>
    </citation>
    <scope>NUCLEOTIDE SEQUENCE</scope>
    <source>
        <strain evidence="3">Kochi</strain>
    </source>
</reference>
<feature type="domain" description="Mixed lineage kinase" evidence="2">
    <location>
        <begin position="1"/>
        <end position="114"/>
    </location>
</feature>
<accession>A0AAD3R927</accession>
<dbReference type="CDD" id="cd21037">
    <property type="entry name" value="MLKL_NTD"/>
    <property type="match status" value="1"/>
</dbReference>
<proteinExistence type="predicted"/>
<evidence type="ECO:0000259" key="2">
    <source>
        <dbReference type="Pfam" id="PF22215"/>
    </source>
</evidence>
<feature type="coiled-coil region" evidence="1">
    <location>
        <begin position="96"/>
        <end position="158"/>
    </location>
</feature>
<sequence length="164" mass="19070">MKNNDQQCPHTLQRLKALEKPVLLVKQKTADQLSPDVNEALEKLNRTVILAGELIKKIMEAHQLNQMVKSSDYKSEFDSLNKSLTDAFVTLSVALHVHQERMLEVQEIKLEEQEKKLGEQEIQLAKQERRLAEQEDKLTEQEDILQRVESKLDNESRAYYCVLQ</sequence>
<comment type="caution">
    <text evidence="3">The sequence shown here is derived from an EMBL/GenBank/DDBJ whole genome shotgun (WGS) entry which is preliminary data.</text>
</comment>
<dbReference type="Gene3D" id="1.20.930.20">
    <property type="entry name" value="Adaptor protein Cbl, N-terminal domain"/>
    <property type="match status" value="1"/>
</dbReference>
<dbReference type="InterPro" id="IPR054000">
    <property type="entry name" value="MLKL_N"/>
</dbReference>
<dbReference type="InterPro" id="IPR036537">
    <property type="entry name" value="Adaptor_Cbl_N_dom_sf"/>
</dbReference>
<evidence type="ECO:0000313" key="4">
    <source>
        <dbReference type="Proteomes" id="UP001279410"/>
    </source>
</evidence>
<evidence type="ECO:0000313" key="3">
    <source>
        <dbReference type="EMBL" id="GLD61694.1"/>
    </source>
</evidence>
<keyword evidence="4" id="KW-1185">Reference proteome</keyword>